<dbReference type="GO" id="GO:0005886">
    <property type="term" value="C:plasma membrane"/>
    <property type="evidence" value="ECO:0007669"/>
    <property type="project" value="TreeGrafter"/>
</dbReference>
<dbReference type="PANTHER" id="PTHR37955">
    <property type="entry name" value="TELLURITE RESISTANCE PROTEIN TEHA"/>
    <property type="match status" value="1"/>
</dbReference>
<name>A0A327KKF0_9BRAD</name>
<dbReference type="InterPro" id="IPR052951">
    <property type="entry name" value="Tellurite_res_ion_channel"/>
</dbReference>
<dbReference type="AlphaFoldDB" id="A0A327KKF0"/>
<evidence type="ECO:0000256" key="5">
    <source>
        <dbReference type="SAM" id="MobiDB-lite"/>
    </source>
</evidence>
<dbReference type="Pfam" id="PF03595">
    <property type="entry name" value="SLAC1"/>
    <property type="match status" value="1"/>
</dbReference>
<dbReference type="Proteomes" id="UP000248863">
    <property type="component" value="Unassembled WGS sequence"/>
</dbReference>
<keyword evidence="4 6" id="KW-0472">Membrane</keyword>
<dbReference type="InterPro" id="IPR004695">
    <property type="entry name" value="SLAC1/Mae1/Ssu1/TehA"/>
</dbReference>
<dbReference type="InterPro" id="IPR038665">
    <property type="entry name" value="Voltage-dep_anion_channel_sf"/>
</dbReference>
<dbReference type="CDD" id="cd09323">
    <property type="entry name" value="TDT_SLAC1_like"/>
    <property type="match status" value="1"/>
</dbReference>
<evidence type="ECO:0000256" key="4">
    <source>
        <dbReference type="ARBA" id="ARBA00023136"/>
    </source>
</evidence>
<keyword evidence="3 6" id="KW-1133">Transmembrane helix</keyword>
<evidence type="ECO:0000256" key="6">
    <source>
        <dbReference type="SAM" id="Phobius"/>
    </source>
</evidence>
<feature type="transmembrane region" description="Helical" evidence="6">
    <location>
        <begin position="257"/>
        <end position="275"/>
    </location>
</feature>
<feature type="transmembrane region" description="Helical" evidence="6">
    <location>
        <begin position="314"/>
        <end position="334"/>
    </location>
</feature>
<feature type="transmembrane region" description="Helical" evidence="6">
    <location>
        <begin position="112"/>
        <end position="130"/>
    </location>
</feature>
<dbReference type="OrthoDB" id="958273at2"/>
<feature type="transmembrane region" description="Helical" evidence="6">
    <location>
        <begin position="196"/>
        <end position="215"/>
    </location>
</feature>
<evidence type="ECO:0000256" key="1">
    <source>
        <dbReference type="ARBA" id="ARBA00004141"/>
    </source>
</evidence>
<accession>A0A327KKF0</accession>
<feature type="transmembrane region" description="Helical" evidence="6">
    <location>
        <begin position="227"/>
        <end position="245"/>
    </location>
</feature>
<proteinExistence type="predicted"/>
<sequence length="349" mass="37498">MPIIGRRGTALASRPATRTPMTDTTADAVPEATPRLEHFPVSFFATVMGTAGLAIATHRLELLLGTRQIASLVLGGIAAGLFVAVAAFYAAKLVRHRKAVVAEWRHPVRLSFFPTISISLLLLSIIALPLDRAVAGVLWTAGAALHLTFSLVILSTWIGHRPFEPPHLNPAWFIPAVGNIIVPLAGVPLGHVEISWFFFSFGVMFWIVLLTLVFNRLIFHNPLPDRLLPTLMILVAPPAVGFLAYTKLDGGVLDGFARLFFYAGIGLFLLVATKIGQMARIRFALSWWAYSFPLAALASAASVFAEIIGGTPALVLFVALYAVLAVVLAILVVATMRAIAAGAICQPEH</sequence>
<dbReference type="EMBL" id="NPEU01000152">
    <property type="protein sequence ID" value="RAI37945.1"/>
    <property type="molecule type" value="Genomic_DNA"/>
</dbReference>
<organism evidence="7 8">
    <name type="scientific">Rhodoplanes elegans</name>
    <dbReference type="NCBI Taxonomy" id="29408"/>
    <lineage>
        <taxon>Bacteria</taxon>
        <taxon>Pseudomonadati</taxon>
        <taxon>Pseudomonadota</taxon>
        <taxon>Alphaproteobacteria</taxon>
        <taxon>Hyphomicrobiales</taxon>
        <taxon>Nitrobacteraceae</taxon>
        <taxon>Rhodoplanes</taxon>
    </lineage>
</organism>
<protein>
    <submittedName>
        <fullName evidence="7">C4-dicarboxylate ABC transporter</fullName>
    </submittedName>
</protein>
<feature type="transmembrane region" description="Helical" evidence="6">
    <location>
        <begin position="287"/>
        <end position="308"/>
    </location>
</feature>
<evidence type="ECO:0000256" key="2">
    <source>
        <dbReference type="ARBA" id="ARBA00022692"/>
    </source>
</evidence>
<feature type="transmembrane region" description="Helical" evidence="6">
    <location>
        <begin position="136"/>
        <end position="159"/>
    </location>
</feature>
<feature type="transmembrane region" description="Helical" evidence="6">
    <location>
        <begin position="69"/>
        <end position="91"/>
    </location>
</feature>
<feature type="region of interest" description="Disordered" evidence="5">
    <location>
        <begin position="1"/>
        <end position="25"/>
    </location>
</feature>
<gene>
    <name evidence="7" type="ORF">CH338_14335</name>
</gene>
<reference evidence="7 8" key="1">
    <citation type="submission" date="2017-07" db="EMBL/GenBank/DDBJ databases">
        <title>Draft Genome Sequences of Select Purple Nonsulfur Bacteria.</title>
        <authorList>
            <person name="Lasarre B."/>
            <person name="Mckinlay J.B."/>
        </authorList>
    </citation>
    <scope>NUCLEOTIDE SEQUENCE [LARGE SCALE GENOMIC DNA]</scope>
    <source>
        <strain evidence="7 8">DSM 11907</strain>
    </source>
</reference>
<keyword evidence="2 6" id="KW-0812">Transmembrane</keyword>
<dbReference type="Gene3D" id="1.50.10.150">
    <property type="entry name" value="Voltage-dependent anion channel"/>
    <property type="match status" value="1"/>
</dbReference>
<comment type="caution">
    <text evidence="7">The sequence shown here is derived from an EMBL/GenBank/DDBJ whole genome shotgun (WGS) entry which is preliminary data.</text>
</comment>
<keyword evidence="8" id="KW-1185">Reference proteome</keyword>
<comment type="subcellular location">
    <subcellularLocation>
        <location evidence="1">Membrane</location>
        <topology evidence="1">Multi-pass membrane protein</topology>
    </subcellularLocation>
</comment>
<evidence type="ECO:0000313" key="8">
    <source>
        <dbReference type="Proteomes" id="UP000248863"/>
    </source>
</evidence>
<dbReference type="GO" id="GO:0046583">
    <property type="term" value="F:monoatomic cation efflux transmembrane transporter activity"/>
    <property type="evidence" value="ECO:0007669"/>
    <property type="project" value="TreeGrafter"/>
</dbReference>
<dbReference type="PANTHER" id="PTHR37955:SF1">
    <property type="entry name" value="DEP DOMAIN-CONTAINING PROTEIN"/>
    <property type="match status" value="1"/>
</dbReference>
<evidence type="ECO:0000313" key="7">
    <source>
        <dbReference type="EMBL" id="RAI37945.1"/>
    </source>
</evidence>
<evidence type="ECO:0000256" key="3">
    <source>
        <dbReference type="ARBA" id="ARBA00022989"/>
    </source>
</evidence>